<comment type="subcellular location">
    <subcellularLocation>
        <location evidence="2">Secreted</location>
    </subcellularLocation>
</comment>
<comment type="similarity">
    <text evidence="3 14">Belongs to the peptidase M14 family.</text>
</comment>
<evidence type="ECO:0000256" key="2">
    <source>
        <dbReference type="ARBA" id="ARBA00004613"/>
    </source>
</evidence>
<dbReference type="InterPro" id="IPR000834">
    <property type="entry name" value="Peptidase_M14"/>
</dbReference>
<reference evidence="17" key="2">
    <citation type="submission" date="2022-10" db="EMBL/GenBank/DDBJ databases">
        <authorList>
            <consortium name="ENA_rothamsted_submissions"/>
            <consortium name="culmorum"/>
            <person name="King R."/>
        </authorList>
    </citation>
    <scope>NUCLEOTIDE SEQUENCE</scope>
</reference>
<evidence type="ECO:0000256" key="13">
    <source>
        <dbReference type="ARBA" id="ARBA00057299"/>
    </source>
</evidence>
<dbReference type="PANTHER" id="PTHR11705">
    <property type="entry name" value="PROTEASE FAMILY M14 CARBOXYPEPTIDASE A,B"/>
    <property type="match status" value="1"/>
</dbReference>
<dbReference type="GO" id="GO:0008270">
    <property type="term" value="F:zinc ion binding"/>
    <property type="evidence" value="ECO:0007669"/>
    <property type="project" value="InterPro"/>
</dbReference>
<keyword evidence="6" id="KW-0645">Protease</keyword>
<dbReference type="InterPro" id="IPR057246">
    <property type="entry name" value="CARBOXYPEPT_ZN_1"/>
</dbReference>
<keyword evidence="9" id="KW-0378">Hydrolase</keyword>
<evidence type="ECO:0000256" key="6">
    <source>
        <dbReference type="ARBA" id="ARBA00022670"/>
    </source>
</evidence>
<keyword evidence="7" id="KW-0479">Metal-binding</keyword>
<evidence type="ECO:0000256" key="7">
    <source>
        <dbReference type="ARBA" id="ARBA00022723"/>
    </source>
</evidence>
<evidence type="ECO:0000256" key="4">
    <source>
        <dbReference type="ARBA" id="ARBA00022525"/>
    </source>
</evidence>
<feature type="domain" description="Peptidase M14" evidence="16">
    <location>
        <begin position="166"/>
        <end position="458"/>
    </location>
</feature>
<dbReference type="InterPro" id="IPR003146">
    <property type="entry name" value="M14A_act_pep"/>
</dbReference>
<dbReference type="InterPro" id="IPR036990">
    <property type="entry name" value="M14A-like_propep"/>
</dbReference>
<protein>
    <recommendedName>
        <fullName evidence="16">Peptidase M14 domain-containing protein</fullName>
    </recommendedName>
</protein>
<dbReference type="EMBL" id="OU895878">
    <property type="protein sequence ID" value="CAG9801756.1"/>
    <property type="molecule type" value="Genomic_DNA"/>
</dbReference>
<keyword evidence="5" id="KW-0121">Carboxypeptidase</keyword>
<dbReference type="Gene3D" id="3.30.70.340">
    <property type="entry name" value="Metallocarboxypeptidase-like"/>
    <property type="match status" value="1"/>
</dbReference>
<evidence type="ECO:0000256" key="8">
    <source>
        <dbReference type="ARBA" id="ARBA00022729"/>
    </source>
</evidence>
<evidence type="ECO:0000256" key="5">
    <source>
        <dbReference type="ARBA" id="ARBA00022645"/>
    </source>
</evidence>
<feature type="active site" description="Proton donor/acceptor" evidence="14">
    <location>
        <position position="424"/>
    </location>
</feature>
<dbReference type="Gene3D" id="3.40.630.10">
    <property type="entry name" value="Zn peptidases"/>
    <property type="match status" value="1"/>
</dbReference>
<keyword evidence="10" id="KW-0862">Zinc</keyword>
<sequence>MSHKMWTRLFFVVTLLVFLVNSYQVSCETADTVVVESIPPEVNTEAELLIDENLLGDENEPRSYRGAQLWRLSYKDQQFKSAVSELQKTYKTSIWNIQMANSSNSYVDLFVKPAVVDDAKEFLRKVQVPFNVIMDDVQDAIDNENPPLEETDLWQNRDGHPMTWTAYHNLEDILQYMDFLAKSYPNLCSVKTIGRSLENRPIKVLRISNGDPSNKAVWIDAGIHAREWISPAAVTYVIDHLVANWDSETLDVKAIDWYILPVMNPDGYAYTHKGDRLWRKNRRRHINRLCNGVDLNRNYGHKWGGQGASRQPCSETFAGSSAFSEPETKSVNDFLKKSGANFKASLSFHSYGQYILYPWGYDRKVPADHQDLDRVAREAAAAIKNVEGKVYTVGPAGSTLYPAAGGSDDWAKGDLKLKYSYTIELRDEGRYGFMLPANQIIASGEESLAFARVLARNLVNA</sequence>
<dbReference type="PANTHER" id="PTHR11705:SF91">
    <property type="entry name" value="FI01817P-RELATED"/>
    <property type="match status" value="1"/>
</dbReference>
<dbReference type="GO" id="GO:0004181">
    <property type="term" value="F:metallocarboxypeptidase activity"/>
    <property type="evidence" value="ECO:0007669"/>
    <property type="project" value="InterPro"/>
</dbReference>
<dbReference type="PROSITE" id="PS00132">
    <property type="entry name" value="CARBOXYPEPT_ZN_1"/>
    <property type="match status" value="1"/>
</dbReference>
<dbReference type="PROSITE" id="PS52035">
    <property type="entry name" value="PEPTIDASE_M14"/>
    <property type="match status" value="1"/>
</dbReference>
<feature type="signal peptide" evidence="15">
    <location>
        <begin position="1"/>
        <end position="22"/>
    </location>
</feature>
<evidence type="ECO:0000256" key="3">
    <source>
        <dbReference type="ARBA" id="ARBA00005988"/>
    </source>
</evidence>
<reference evidence="17" key="1">
    <citation type="submission" date="2022-01" db="EMBL/GenBank/DDBJ databases">
        <authorList>
            <person name="King R."/>
        </authorList>
    </citation>
    <scope>NUCLEOTIDE SEQUENCE</scope>
</reference>
<evidence type="ECO:0000256" key="11">
    <source>
        <dbReference type="ARBA" id="ARBA00023049"/>
    </source>
</evidence>
<keyword evidence="12" id="KW-1015">Disulfide bond</keyword>
<dbReference type="Pfam" id="PF02244">
    <property type="entry name" value="Propep_M14"/>
    <property type="match status" value="1"/>
</dbReference>
<keyword evidence="11" id="KW-0482">Metalloprotease</keyword>
<dbReference type="OrthoDB" id="3626597at2759"/>
<feature type="chain" id="PRO_5040488217" description="Peptidase M14 domain-containing protein" evidence="15">
    <location>
        <begin position="23"/>
        <end position="461"/>
    </location>
</feature>
<keyword evidence="18" id="KW-1185">Reference proteome</keyword>
<comment type="function">
    <text evidence="13">Involved in the digestion of the blood meal.</text>
</comment>
<dbReference type="AlphaFoldDB" id="A0A9N9RQK0"/>
<evidence type="ECO:0000313" key="17">
    <source>
        <dbReference type="EMBL" id="CAG9801756.1"/>
    </source>
</evidence>
<dbReference type="GO" id="GO:0005615">
    <property type="term" value="C:extracellular space"/>
    <property type="evidence" value="ECO:0007669"/>
    <property type="project" value="TreeGrafter"/>
</dbReference>
<dbReference type="GO" id="GO:0006508">
    <property type="term" value="P:proteolysis"/>
    <property type="evidence" value="ECO:0007669"/>
    <property type="project" value="UniProtKB-KW"/>
</dbReference>
<dbReference type="Pfam" id="PF00246">
    <property type="entry name" value="Peptidase_M14"/>
    <property type="match status" value="1"/>
</dbReference>
<evidence type="ECO:0000256" key="15">
    <source>
        <dbReference type="SAM" id="SignalP"/>
    </source>
</evidence>
<evidence type="ECO:0000256" key="12">
    <source>
        <dbReference type="ARBA" id="ARBA00023157"/>
    </source>
</evidence>
<evidence type="ECO:0000256" key="9">
    <source>
        <dbReference type="ARBA" id="ARBA00022801"/>
    </source>
</evidence>
<evidence type="ECO:0000256" key="14">
    <source>
        <dbReference type="PROSITE-ProRule" id="PRU01379"/>
    </source>
</evidence>
<dbReference type="PRINTS" id="PR00765">
    <property type="entry name" value="CRBOXYPTASEA"/>
</dbReference>
<proteinExistence type="inferred from homology"/>
<dbReference type="CDD" id="cd03860">
    <property type="entry name" value="M14_CP_A-B_like"/>
    <property type="match status" value="1"/>
</dbReference>
<gene>
    <name evidence="17" type="ORF">CHIRRI_LOCUS4677</name>
</gene>
<comment type="cofactor">
    <cofactor evidence="1">
        <name>Zn(2+)</name>
        <dbReference type="ChEBI" id="CHEBI:29105"/>
    </cofactor>
</comment>
<keyword evidence="4" id="KW-0964">Secreted</keyword>
<keyword evidence="8 15" id="KW-0732">Signal</keyword>
<organism evidence="17 18">
    <name type="scientific">Chironomus riparius</name>
    <dbReference type="NCBI Taxonomy" id="315576"/>
    <lineage>
        <taxon>Eukaryota</taxon>
        <taxon>Metazoa</taxon>
        <taxon>Ecdysozoa</taxon>
        <taxon>Arthropoda</taxon>
        <taxon>Hexapoda</taxon>
        <taxon>Insecta</taxon>
        <taxon>Pterygota</taxon>
        <taxon>Neoptera</taxon>
        <taxon>Endopterygota</taxon>
        <taxon>Diptera</taxon>
        <taxon>Nematocera</taxon>
        <taxon>Chironomoidea</taxon>
        <taxon>Chironomidae</taxon>
        <taxon>Chironominae</taxon>
        <taxon>Chironomus</taxon>
    </lineage>
</organism>
<accession>A0A9N9RQK0</accession>
<name>A0A9N9RQK0_9DIPT</name>
<dbReference type="FunFam" id="3.40.630.10:FF:000040">
    <property type="entry name" value="zinc carboxypeptidase"/>
    <property type="match status" value="1"/>
</dbReference>
<dbReference type="SUPFAM" id="SSF53187">
    <property type="entry name" value="Zn-dependent exopeptidases"/>
    <property type="match status" value="1"/>
</dbReference>
<evidence type="ECO:0000259" key="16">
    <source>
        <dbReference type="PROSITE" id="PS52035"/>
    </source>
</evidence>
<evidence type="ECO:0000256" key="10">
    <source>
        <dbReference type="ARBA" id="ARBA00022833"/>
    </source>
</evidence>
<dbReference type="SUPFAM" id="SSF54897">
    <property type="entry name" value="Protease propeptides/inhibitors"/>
    <property type="match status" value="1"/>
</dbReference>
<evidence type="ECO:0000256" key="1">
    <source>
        <dbReference type="ARBA" id="ARBA00001947"/>
    </source>
</evidence>
<evidence type="ECO:0000313" key="18">
    <source>
        <dbReference type="Proteomes" id="UP001153620"/>
    </source>
</evidence>
<dbReference type="Proteomes" id="UP001153620">
    <property type="component" value="Chromosome 2"/>
</dbReference>
<dbReference type="SMART" id="SM00631">
    <property type="entry name" value="Zn_pept"/>
    <property type="match status" value="1"/>
</dbReference>